<evidence type="ECO:0000256" key="9">
    <source>
        <dbReference type="ARBA" id="ARBA00023136"/>
    </source>
</evidence>
<protein>
    <submittedName>
        <fullName evidence="12">Site-2 protease family protein</fullName>
    </submittedName>
</protein>
<evidence type="ECO:0000256" key="6">
    <source>
        <dbReference type="ARBA" id="ARBA00022801"/>
    </source>
</evidence>
<evidence type="ECO:0000313" key="12">
    <source>
        <dbReference type="EMBL" id="HDY59359.1"/>
    </source>
</evidence>
<gene>
    <name evidence="12" type="ORF">ENP86_07400</name>
</gene>
<reference evidence="12" key="1">
    <citation type="journal article" date="2020" name="mSystems">
        <title>Genome- and Community-Level Interaction Insights into Carbon Utilization and Element Cycling Functions of Hydrothermarchaeota in Hydrothermal Sediment.</title>
        <authorList>
            <person name="Zhou Z."/>
            <person name="Liu Y."/>
            <person name="Xu W."/>
            <person name="Pan J."/>
            <person name="Luo Z.H."/>
            <person name="Li M."/>
        </authorList>
    </citation>
    <scope>NUCLEOTIDE SEQUENCE [LARGE SCALE GENOMIC DNA]</scope>
    <source>
        <strain evidence="12">SpSt-258</strain>
    </source>
</reference>
<dbReference type="EMBL" id="DSKY01000020">
    <property type="protein sequence ID" value="HDY59359.1"/>
    <property type="molecule type" value="Genomic_DNA"/>
</dbReference>
<feature type="transmembrane region" description="Helical" evidence="10">
    <location>
        <begin position="329"/>
        <end position="347"/>
    </location>
</feature>
<proteinExistence type="inferred from homology"/>
<keyword evidence="8 10" id="KW-1133">Transmembrane helix</keyword>
<dbReference type="AlphaFoldDB" id="A0A7V0Z6B7"/>
<dbReference type="PANTHER" id="PTHR31412:SF0">
    <property type="entry name" value="ZINC METALLOPROTEASE EGY1, CHLOROPLASTIC-RELATED"/>
    <property type="match status" value="1"/>
</dbReference>
<dbReference type="GO" id="GO:0008233">
    <property type="term" value="F:peptidase activity"/>
    <property type="evidence" value="ECO:0007669"/>
    <property type="project" value="UniProtKB-KW"/>
</dbReference>
<dbReference type="GO" id="GO:0006508">
    <property type="term" value="P:proteolysis"/>
    <property type="evidence" value="ECO:0007669"/>
    <property type="project" value="UniProtKB-KW"/>
</dbReference>
<dbReference type="PANTHER" id="PTHR31412">
    <property type="entry name" value="ZINC METALLOPROTEASE EGY1"/>
    <property type="match status" value="1"/>
</dbReference>
<feature type="transmembrane region" description="Helical" evidence="10">
    <location>
        <begin position="147"/>
        <end position="163"/>
    </location>
</feature>
<dbReference type="CDD" id="cd06160">
    <property type="entry name" value="S2P-M50_like_2"/>
    <property type="match status" value="1"/>
</dbReference>
<evidence type="ECO:0000256" key="8">
    <source>
        <dbReference type="ARBA" id="ARBA00022989"/>
    </source>
</evidence>
<evidence type="ECO:0000256" key="1">
    <source>
        <dbReference type="ARBA" id="ARBA00001947"/>
    </source>
</evidence>
<evidence type="ECO:0000256" key="7">
    <source>
        <dbReference type="ARBA" id="ARBA00022946"/>
    </source>
</evidence>
<comment type="cofactor">
    <cofactor evidence="1">
        <name>Zn(2+)</name>
        <dbReference type="ChEBI" id="CHEBI:29105"/>
    </cofactor>
</comment>
<comment type="subcellular location">
    <subcellularLocation>
        <location evidence="2">Membrane</location>
        <topology evidence="2">Multi-pass membrane protein</topology>
    </subcellularLocation>
</comment>
<evidence type="ECO:0000256" key="10">
    <source>
        <dbReference type="SAM" id="Phobius"/>
    </source>
</evidence>
<dbReference type="GO" id="GO:0016020">
    <property type="term" value="C:membrane"/>
    <property type="evidence" value="ECO:0007669"/>
    <property type="project" value="UniProtKB-SubCell"/>
</dbReference>
<sequence length="350" mass="39396">MNEEIINFLEKKMFIENSLNGVQYIVFYGRINEPLEQTIKEIKDFCTQYDYTPLFSQEGKYHKVTLGIFPRFVDKPKIWLNILLFVATIFTTLLAGALNSGGNPLKNFSDIWMGIPFSFSLMAILTCHELGHYFVSKKYGLVTSLPYFIPVPFHFLGTFGAIIRMKSIVPSRKALLRIGMAGPISGFLVAFIVSIIGIMLSEVRPAPGTGAYLRLGDSLLFFILGKIIHPSIPEGMDMFLHPMAFAGWIGFLVTSMNLIPIGQLDGGHIAYSILLKNQKKLYIPVILLLIGFGILWQGWIIWGLLAFILARREPLIQDGLTPLSKREKIYALIALLVLILTFIPQPFSIF</sequence>
<feature type="transmembrane region" description="Helical" evidence="10">
    <location>
        <begin position="175"/>
        <end position="199"/>
    </location>
</feature>
<feature type="transmembrane region" description="Helical" evidence="10">
    <location>
        <begin position="111"/>
        <end position="135"/>
    </location>
</feature>
<keyword evidence="7" id="KW-0809">Transit peptide</keyword>
<keyword evidence="5 10" id="KW-0812">Transmembrane</keyword>
<dbReference type="Pfam" id="PF02163">
    <property type="entry name" value="Peptidase_M50"/>
    <property type="match status" value="1"/>
</dbReference>
<evidence type="ECO:0000256" key="4">
    <source>
        <dbReference type="ARBA" id="ARBA00022670"/>
    </source>
</evidence>
<evidence type="ECO:0000259" key="11">
    <source>
        <dbReference type="Pfam" id="PF02163"/>
    </source>
</evidence>
<feature type="transmembrane region" description="Helical" evidence="10">
    <location>
        <begin position="78"/>
        <end position="99"/>
    </location>
</feature>
<keyword evidence="9 10" id="KW-0472">Membrane</keyword>
<feature type="transmembrane region" description="Helical" evidence="10">
    <location>
        <begin position="281"/>
        <end position="309"/>
    </location>
</feature>
<comment type="caution">
    <text evidence="12">The sequence shown here is derived from an EMBL/GenBank/DDBJ whole genome shotgun (WGS) entry which is preliminary data.</text>
</comment>
<evidence type="ECO:0000256" key="2">
    <source>
        <dbReference type="ARBA" id="ARBA00004141"/>
    </source>
</evidence>
<feature type="domain" description="Peptidase M50" evidence="11">
    <location>
        <begin position="117"/>
        <end position="278"/>
    </location>
</feature>
<organism evidence="12">
    <name type="scientific">candidate division WOR-3 bacterium</name>
    <dbReference type="NCBI Taxonomy" id="2052148"/>
    <lineage>
        <taxon>Bacteria</taxon>
        <taxon>Bacteria division WOR-3</taxon>
    </lineage>
</organism>
<keyword evidence="6" id="KW-0378">Hydrolase</keyword>
<name>A0A7V0Z6B7_UNCW3</name>
<feature type="transmembrane region" description="Helical" evidence="10">
    <location>
        <begin position="240"/>
        <end position="261"/>
    </location>
</feature>
<keyword evidence="4 12" id="KW-0645">Protease</keyword>
<dbReference type="InterPro" id="IPR008915">
    <property type="entry name" value="Peptidase_M50"/>
</dbReference>
<evidence type="ECO:0000256" key="3">
    <source>
        <dbReference type="ARBA" id="ARBA00007931"/>
    </source>
</evidence>
<evidence type="ECO:0000256" key="5">
    <source>
        <dbReference type="ARBA" id="ARBA00022692"/>
    </source>
</evidence>
<dbReference type="InterPro" id="IPR044838">
    <property type="entry name" value="EGY1-like"/>
</dbReference>
<comment type="similarity">
    <text evidence="3">Belongs to the peptidase M50B family.</text>
</comment>
<accession>A0A7V0Z6B7</accession>